<sequence>MSSSAVTVRKLSAQNVTAYEKTRIAQVLLASCRGDLEMAALTGGRAGLEPALIQSQVELCLSRGEVYVAGQGDSVDGVLLAYAPGQDVQESPSSHPPQSLDYVSKLSPEMQQWWTSHFMPKFSELTNIALGSQEGRKAAWYIKTIAVHPDRQRRGIGRQLMQTVLRQADASSRKTCLEVNSDSMVRVFAKFGFRVRATKNFGSYQGGFILFLMTREPSH</sequence>
<comment type="caution">
    <text evidence="2">The sequence shown here is derived from an EMBL/GenBank/DDBJ whole genome shotgun (WGS) entry which is preliminary data.</text>
</comment>
<dbReference type="PANTHER" id="PTHR42791:SF1">
    <property type="entry name" value="N-ACETYLTRANSFERASE DOMAIN-CONTAINING PROTEIN"/>
    <property type="match status" value="1"/>
</dbReference>
<feature type="domain" description="N-acetyltransferase" evidence="1">
    <location>
        <begin position="78"/>
        <end position="216"/>
    </location>
</feature>
<dbReference type="Proteomes" id="UP000757232">
    <property type="component" value="Unassembled WGS sequence"/>
</dbReference>
<dbReference type="Pfam" id="PF13508">
    <property type="entry name" value="Acetyltransf_7"/>
    <property type="match status" value="1"/>
</dbReference>
<dbReference type="InterPro" id="IPR016181">
    <property type="entry name" value="Acyl_CoA_acyltransferase"/>
</dbReference>
<evidence type="ECO:0000313" key="3">
    <source>
        <dbReference type="Proteomes" id="UP000757232"/>
    </source>
</evidence>
<proteinExistence type="predicted"/>
<reference evidence="2" key="1">
    <citation type="submission" date="2016-06" db="EMBL/GenBank/DDBJ databases">
        <title>Draft Genome sequence of the fungus Inonotus baumii.</title>
        <authorList>
            <person name="Zhu H."/>
            <person name="Lin W."/>
        </authorList>
    </citation>
    <scope>NUCLEOTIDE SEQUENCE</scope>
    <source>
        <strain evidence="2">821</strain>
    </source>
</reference>
<dbReference type="InterPro" id="IPR052523">
    <property type="entry name" value="Trichothecene_AcTrans"/>
</dbReference>
<organism evidence="2 3">
    <name type="scientific">Sanghuangporus baumii</name>
    <name type="common">Phellinus baumii</name>
    <dbReference type="NCBI Taxonomy" id="108892"/>
    <lineage>
        <taxon>Eukaryota</taxon>
        <taxon>Fungi</taxon>
        <taxon>Dikarya</taxon>
        <taxon>Basidiomycota</taxon>
        <taxon>Agaricomycotina</taxon>
        <taxon>Agaricomycetes</taxon>
        <taxon>Hymenochaetales</taxon>
        <taxon>Hymenochaetaceae</taxon>
        <taxon>Sanghuangporus</taxon>
    </lineage>
</organism>
<evidence type="ECO:0000259" key="1">
    <source>
        <dbReference type="PROSITE" id="PS51186"/>
    </source>
</evidence>
<dbReference type="PANTHER" id="PTHR42791">
    <property type="entry name" value="GNAT FAMILY ACETYLTRANSFERASE"/>
    <property type="match status" value="1"/>
</dbReference>
<dbReference type="CDD" id="cd04301">
    <property type="entry name" value="NAT_SF"/>
    <property type="match status" value="1"/>
</dbReference>
<gene>
    <name evidence="2" type="ORF">A7U60_g6363</name>
</gene>
<dbReference type="AlphaFoldDB" id="A0A9Q5HUY3"/>
<keyword evidence="3" id="KW-1185">Reference proteome</keyword>
<dbReference type="GO" id="GO:0016747">
    <property type="term" value="F:acyltransferase activity, transferring groups other than amino-acyl groups"/>
    <property type="evidence" value="ECO:0007669"/>
    <property type="project" value="InterPro"/>
</dbReference>
<dbReference type="PROSITE" id="PS51186">
    <property type="entry name" value="GNAT"/>
    <property type="match status" value="1"/>
</dbReference>
<dbReference type="SUPFAM" id="SSF55729">
    <property type="entry name" value="Acyl-CoA N-acyltransferases (Nat)"/>
    <property type="match status" value="1"/>
</dbReference>
<name>A0A9Q5HUY3_SANBA</name>
<dbReference type="Gene3D" id="3.40.630.30">
    <property type="match status" value="1"/>
</dbReference>
<evidence type="ECO:0000313" key="2">
    <source>
        <dbReference type="EMBL" id="OCB86470.1"/>
    </source>
</evidence>
<dbReference type="EMBL" id="LNZH02000201">
    <property type="protein sequence ID" value="OCB86470.1"/>
    <property type="molecule type" value="Genomic_DNA"/>
</dbReference>
<accession>A0A9Q5HUY3</accession>
<dbReference type="OrthoDB" id="61113at2759"/>
<dbReference type="InterPro" id="IPR000182">
    <property type="entry name" value="GNAT_dom"/>
</dbReference>
<protein>
    <recommendedName>
        <fullName evidence="1">N-acetyltransferase domain-containing protein</fullName>
    </recommendedName>
</protein>